<dbReference type="Pfam" id="PF03404">
    <property type="entry name" value="Mo-co_dimer"/>
    <property type="match status" value="1"/>
</dbReference>
<sequence>MWEDFSTDEVTVPQWGRREFLKMSALLGAAGLFAGHSLSARAAAMIDLPFVNGERKLIPAGTFPQKGEMILQRVRPPLLETPWSVFDRHIFTPNDQFYVRWHMPDFPDHVDVKSYRIRVTGLVKKPLEISLEELLHDFPLREMAAVNQCSGNSRGFVNPRVNGAQWANGAMGNAVWAGVALRELLQRAGVKKGATHLAFRSLEKGMAPFPADTRFEKVLDLEHGNDGEVMLAYAMNGATMPLLNGFPVRLVVPGWYSTYWVKMLTEIEVMDHPGTGFWMTKAYLIPDTPTGYMTPGEKGVKMVPINRMKPRSFFTEPGSGARVAKGHPVKVGGIAMGGSTALERVLFSADGGAHWQKASLGHDYGPYGFRAWQASFTPEKTGAYTLMVKAVNRQGEEQPLQGGWNPGGFMYNAIEHLPLQAV</sequence>
<evidence type="ECO:0000256" key="3">
    <source>
        <dbReference type="ARBA" id="ARBA00022723"/>
    </source>
</evidence>
<dbReference type="InterPro" id="IPR036374">
    <property type="entry name" value="OxRdtase_Mopterin-bd_sf"/>
</dbReference>
<accession>A0A3M8QU91</accession>
<dbReference type="SUPFAM" id="SSF56524">
    <property type="entry name" value="Oxidoreductase molybdopterin-binding domain"/>
    <property type="match status" value="1"/>
</dbReference>
<dbReference type="SUPFAM" id="SSF81296">
    <property type="entry name" value="E set domains"/>
    <property type="match status" value="1"/>
</dbReference>
<dbReference type="InterPro" id="IPR006311">
    <property type="entry name" value="TAT_signal"/>
</dbReference>
<dbReference type="Pfam" id="PF00174">
    <property type="entry name" value="Oxidored_molyb"/>
    <property type="match status" value="1"/>
</dbReference>
<dbReference type="PANTHER" id="PTHR19372">
    <property type="entry name" value="SULFITE REDUCTASE"/>
    <property type="match status" value="1"/>
</dbReference>
<dbReference type="RefSeq" id="WP_123105392.1">
    <property type="nucleotide sequence ID" value="NZ_CP127527.1"/>
</dbReference>
<dbReference type="EMBL" id="RIZI01000188">
    <property type="protein sequence ID" value="RNF59241.1"/>
    <property type="molecule type" value="Genomic_DNA"/>
</dbReference>
<dbReference type="Gene3D" id="3.90.420.10">
    <property type="entry name" value="Oxidoreductase, molybdopterin-binding domain"/>
    <property type="match status" value="1"/>
</dbReference>
<evidence type="ECO:0000313" key="7">
    <source>
        <dbReference type="EMBL" id="RNF59241.1"/>
    </source>
</evidence>
<name>A0A3M8QU91_9PROT</name>
<dbReference type="InterPro" id="IPR000572">
    <property type="entry name" value="OxRdtase_Mopterin-bd_dom"/>
</dbReference>
<feature type="domain" description="Moybdenum cofactor oxidoreductase dimerisation" evidence="6">
    <location>
        <begin position="305"/>
        <end position="413"/>
    </location>
</feature>
<dbReference type="InterPro" id="IPR005066">
    <property type="entry name" value="MoCF_OxRdtse_dimer"/>
</dbReference>
<gene>
    <name evidence="7" type="ORF">EC580_12070</name>
</gene>
<evidence type="ECO:0000259" key="5">
    <source>
        <dbReference type="Pfam" id="PF00174"/>
    </source>
</evidence>
<comment type="cofactor">
    <cofactor evidence="1">
        <name>Mo-molybdopterin</name>
        <dbReference type="ChEBI" id="CHEBI:71302"/>
    </cofactor>
</comment>
<protein>
    <submittedName>
        <fullName evidence="7">Sulfide dehydrogenase</fullName>
    </submittedName>
</protein>
<keyword evidence="4" id="KW-0560">Oxidoreductase</keyword>
<dbReference type="OrthoDB" id="9795587at2"/>
<dbReference type="GO" id="GO:0043546">
    <property type="term" value="F:molybdopterin cofactor binding"/>
    <property type="evidence" value="ECO:0007669"/>
    <property type="project" value="TreeGrafter"/>
</dbReference>
<dbReference type="GO" id="GO:0030151">
    <property type="term" value="F:molybdenum ion binding"/>
    <property type="evidence" value="ECO:0007669"/>
    <property type="project" value="InterPro"/>
</dbReference>
<evidence type="ECO:0000256" key="4">
    <source>
        <dbReference type="ARBA" id="ARBA00023002"/>
    </source>
</evidence>
<dbReference type="GO" id="GO:0020037">
    <property type="term" value="F:heme binding"/>
    <property type="evidence" value="ECO:0007669"/>
    <property type="project" value="TreeGrafter"/>
</dbReference>
<reference evidence="7" key="1">
    <citation type="submission" date="2018-10" db="EMBL/GenBank/DDBJ databases">
        <title>Acidithiobacillus sulfuriphilus sp. nov.: an extremely acidophilic sulfur-oxidizing chemolithotroph isolated from a neutral pH environment.</title>
        <authorList>
            <person name="Falagan C."/>
            <person name="Moya-Beltran A."/>
            <person name="Quatrini R."/>
            <person name="Johnson D.B."/>
        </authorList>
    </citation>
    <scope>NUCLEOTIDE SEQUENCE [LARGE SCALE GENOMIC DNA]</scope>
    <source>
        <strain evidence="7">CJ-2</strain>
    </source>
</reference>
<keyword evidence="3" id="KW-0479">Metal-binding</keyword>
<dbReference type="GO" id="GO:0006790">
    <property type="term" value="P:sulfur compound metabolic process"/>
    <property type="evidence" value="ECO:0007669"/>
    <property type="project" value="TreeGrafter"/>
</dbReference>
<dbReference type="AlphaFoldDB" id="A0A3M8QU91"/>
<evidence type="ECO:0000256" key="2">
    <source>
        <dbReference type="ARBA" id="ARBA00022505"/>
    </source>
</evidence>
<evidence type="ECO:0000259" key="6">
    <source>
        <dbReference type="Pfam" id="PF03404"/>
    </source>
</evidence>
<comment type="caution">
    <text evidence="7">The sequence shown here is derived from an EMBL/GenBank/DDBJ whole genome shotgun (WGS) entry which is preliminary data.</text>
</comment>
<dbReference type="PANTHER" id="PTHR19372:SF7">
    <property type="entry name" value="SULFITE OXIDASE, MITOCHONDRIAL"/>
    <property type="match status" value="1"/>
</dbReference>
<feature type="domain" description="Oxidoreductase molybdopterin-binding" evidence="5">
    <location>
        <begin position="106"/>
        <end position="278"/>
    </location>
</feature>
<dbReference type="Gene3D" id="2.60.40.650">
    <property type="match status" value="1"/>
</dbReference>
<evidence type="ECO:0000256" key="1">
    <source>
        <dbReference type="ARBA" id="ARBA00001924"/>
    </source>
</evidence>
<dbReference type="InterPro" id="IPR014756">
    <property type="entry name" value="Ig_E-set"/>
</dbReference>
<dbReference type="PRINTS" id="PR00407">
    <property type="entry name" value="EUMOPTERIN"/>
</dbReference>
<organism evidence="7">
    <name type="scientific">Acidithiobacillus sulfuriphilus</name>
    <dbReference type="NCBI Taxonomy" id="1867749"/>
    <lineage>
        <taxon>Bacteria</taxon>
        <taxon>Pseudomonadati</taxon>
        <taxon>Pseudomonadota</taxon>
        <taxon>Acidithiobacillia</taxon>
        <taxon>Acidithiobacillales</taxon>
        <taxon>Acidithiobacillaceae</taxon>
        <taxon>Acidithiobacillus</taxon>
    </lineage>
</organism>
<keyword evidence="2" id="KW-0500">Molybdenum</keyword>
<proteinExistence type="predicted"/>
<dbReference type="InterPro" id="IPR008335">
    <property type="entry name" value="Mopterin_OxRdtase_euk"/>
</dbReference>
<dbReference type="GO" id="GO:0008482">
    <property type="term" value="F:sulfite oxidase activity"/>
    <property type="evidence" value="ECO:0007669"/>
    <property type="project" value="TreeGrafter"/>
</dbReference>
<dbReference type="PROSITE" id="PS51318">
    <property type="entry name" value="TAT"/>
    <property type="match status" value="1"/>
</dbReference>